<dbReference type="EMBL" id="SSTE01016683">
    <property type="protein sequence ID" value="KAA0041246.1"/>
    <property type="molecule type" value="Genomic_DNA"/>
</dbReference>
<dbReference type="Proteomes" id="UP000321947">
    <property type="component" value="Unassembled WGS sequence"/>
</dbReference>
<feature type="compositionally biased region" description="Polar residues" evidence="1">
    <location>
        <begin position="60"/>
        <end position="70"/>
    </location>
</feature>
<dbReference type="OrthoDB" id="1744168at2759"/>
<evidence type="ECO:0000313" key="3">
    <source>
        <dbReference type="EMBL" id="TYK16045.1"/>
    </source>
</evidence>
<feature type="region of interest" description="Disordered" evidence="1">
    <location>
        <begin position="53"/>
        <end position="168"/>
    </location>
</feature>
<feature type="compositionally biased region" description="Basic and acidic residues" evidence="1">
    <location>
        <begin position="136"/>
        <end position="155"/>
    </location>
</feature>
<comment type="caution">
    <text evidence="2">The sequence shown here is derived from an EMBL/GenBank/DDBJ whole genome shotgun (WGS) entry which is preliminary data.</text>
</comment>
<evidence type="ECO:0000313" key="5">
    <source>
        <dbReference type="Proteomes" id="UP000321947"/>
    </source>
</evidence>
<dbReference type="InterPro" id="IPR021109">
    <property type="entry name" value="Peptidase_aspartic_dom_sf"/>
</dbReference>
<evidence type="ECO:0000313" key="2">
    <source>
        <dbReference type="EMBL" id="KAA0041246.1"/>
    </source>
</evidence>
<dbReference type="Gene3D" id="2.40.70.10">
    <property type="entry name" value="Acid Proteases"/>
    <property type="match status" value="1"/>
</dbReference>
<name>A0A5A7TGS2_CUCMM</name>
<dbReference type="AlphaFoldDB" id="A0A5A7TGS2"/>
<sequence length="302" mass="34204">MNKLLRSLALPQVNGTGNFIQAMQQWNDALLQSQASSIKNLELQLGQLFSNISRRPKGSLPSNTETPNQVGGSGKEKCQVVTLRSRRNLTIREPKFERRNSTSTSTTKIGSASNDSNPLNSSLTNNTSSLQNKNIPNKEVESTRREEQRDEESHETTSSNPLSSPPFLGHLKKRATSNIFKNGVPEKRTGPGSFTIPCSIGEIDLSCALYDLRASINLMSLSIFKKLEIREVQPTHMRRSFLSTSQDLIDVHHGELSMRFNNEEIKFNVVNELKFSIDVENYKAIKFLRWDYCEEEVYFELF</sequence>
<organism evidence="2 4">
    <name type="scientific">Cucumis melo var. makuwa</name>
    <name type="common">Oriental melon</name>
    <dbReference type="NCBI Taxonomy" id="1194695"/>
    <lineage>
        <taxon>Eukaryota</taxon>
        <taxon>Viridiplantae</taxon>
        <taxon>Streptophyta</taxon>
        <taxon>Embryophyta</taxon>
        <taxon>Tracheophyta</taxon>
        <taxon>Spermatophyta</taxon>
        <taxon>Magnoliopsida</taxon>
        <taxon>eudicotyledons</taxon>
        <taxon>Gunneridae</taxon>
        <taxon>Pentapetalae</taxon>
        <taxon>rosids</taxon>
        <taxon>fabids</taxon>
        <taxon>Cucurbitales</taxon>
        <taxon>Cucurbitaceae</taxon>
        <taxon>Benincaseae</taxon>
        <taxon>Cucumis</taxon>
    </lineage>
</organism>
<dbReference type="EMBL" id="SSTD01008349">
    <property type="protein sequence ID" value="TYK16045.1"/>
    <property type="molecule type" value="Genomic_DNA"/>
</dbReference>
<dbReference type="PANTHER" id="PTHR33067:SF9">
    <property type="entry name" value="RNA-DIRECTED DNA POLYMERASE"/>
    <property type="match status" value="1"/>
</dbReference>
<feature type="compositionally biased region" description="Polar residues" evidence="1">
    <location>
        <begin position="101"/>
        <end position="110"/>
    </location>
</feature>
<feature type="compositionally biased region" description="Basic and acidic residues" evidence="1">
    <location>
        <begin position="90"/>
        <end position="100"/>
    </location>
</feature>
<dbReference type="Proteomes" id="UP000321393">
    <property type="component" value="Unassembled WGS sequence"/>
</dbReference>
<reference evidence="4 5" key="1">
    <citation type="submission" date="2019-08" db="EMBL/GenBank/DDBJ databases">
        <title>Draft genome sequences of two oriental melons (Cucumis melo L. var makuwa).</title>
        <authorList>
            <person name="Kwon S.-Y."/>
        </authorList>
    </citation>
    <scope>NUCLEOTIDE SEQUENCE [LARGE SCALE GENOMIC DNA]</scope>
    <source>
        <strain evidence="5">cv. Chang Bougi</strain>
        <strain evidence="4">cv. SW 3</strain>
        <tissue evidence="2">Leaf</tissue>
    </source>
</reference>
<evidence type="ECO:0000313" key="4">
    <source>
        <dbReference type="Proteomes" id="UP000321393"/>
    </source>
</evidence>
<gene>
    <name evidence="3" type="ORF">E5676_scaffold32G00540</name>
    <name evidence="2" type="ORF">E6C27_scaffold128G002220</name>
</gene>
<dbReference type="PANTHER" id="PTHR33067">
    <property type="entry name" value="RNA-DIRECTED DNA POLYMERASE-RELATED"/>
    <property type="match status" value="1"/>
</dbReference>
<proteinExistence type="predicted"/>
<accession>A0A5A7TGS2</accession>
<protein>
    <submittedName>
        <fullName evidence="2">Uncharacterized protein</fullName>
    </submittedName>
</protein>
<feature type="compositionally biased region" description="Low complexity" evidence="1">
    <location>
        <begin position="111"/>
        <end position="134"/>
    </location>
</feature>
<evidence type="ECO:0000256" key="1">
    <source>
        <dbReference type="SAM" id="MobiDB-lite"/>
    </source>
</evidence>